<dbReference type="PANTHER" id="PTHR45569:SF1">
    <property type="entry name" value="SENSOR PROTEIN KDPD"/>
    <property type="match status" value="1"/>
</dbReference>
<dbReference type="STRING" id="469383.Cwoe_0719"/>
<keyword evidence="9 16" id="KW-0418">Kinase</keyword>
<evidence type="ECO:0000256" key="13">
    <source>
        <dbReference type="ARBA" id="ARBA00023136"/>
    </source>
</evidence>
<evidence type="ECO:0000256" key="12">
    <source>
        <dbReference type="ARBA" id="ARBA00023012"/>
    </source>
</evidence>
<dbReference type="InterPro" id="IPR025201">
    <property type="entry name" value="KdpD_TM"/>
</dbReference>
<dbReference type="GO" id="GO:0000155">
    <property type="term" value="F:phosphorelay sensor kinase activity"/>
    <property type="evidence" value="ECO:0007669"/>
    <property type="project" value="InterPro"/>
</dbReference>
<reference evidence="16 17" key="1">
    <citation type="journal article" date="2010" name="Stand. Genomic Sci.">
        <title>Complete genome sequence of Conexibacter woesei type strain (ID131577).</title>
        <authorList>
            <person name="Pukall R."/>
            <person name="Lapidus A."/>
            <person name="Glavina Del Rio T."/>
            <person name="Copeland A."/>
            <person name="Tice H."/>
            <person name="Cheng J.-F."/>
            <person name="Lucas S."/>
            <person name="Chen F."/>
            <person name="Nolan M."/>
            <person name="Bruce D."/>
            <person name="Goodwin L."/>
            <person name="Pitluck S."/>
            <person name="Mavromatis K."/>
            <person name="Ivanova N."/>
            <person name="Ovchinnikova G."/>
            <person name="Pati A."/>
            <person name="Chen A."/>
            <person name="Palaniappan K."/>
            <person name="Land M."/>
            <person name="Hauser L."/>
            <person name="Chang Y.-J."/>
            <person name="Jeffries C.D."/>
            <person name="Chain P."/>
            <person name="Meincke L."/>
            <person name="Sims D."/>
            <person name="Brettin T."/>
            <person name="Detter J.C."/>
            <person name="Rohde M."/>
            <person name="Goeker M."/>
            <person name="Bristow J."/>
            <person name="Eisen J.A."/>
            <person name="Markowitz V."/>
            <person name="Kyrpides N.C."/>
            <person name="Klenk H.-P."/>
            <person name="Hugenholtz P."/>
        </authorList>
    </citation>
    <scope>NUCLEOTIDE SEQUENCE [LARGE SCALE GENOMIC DNA]</scope>
    <source>
        <strain evidence="17">DSM 14684 / CIP 108061 / JCM 11494 / NBRC 100937 / ID131577</strain>
    </source>
</reference>
<dbReference type="AlphaFoldDB" id="D3F9I5"/>
<keyword evidence="7 14" id="KW-0812">Transmembrane</keyword>
<evidence type="ECO:0000256" key="1">
    <source>
        <dbReference type="ARBA" id="ARBA00000085"/>
    </source>
</evidence>
<dbReference type="SUPFAM" id="SSF47384">
    <property type="entry name" value="Homodimeric domain of signal transducing histidine kinase"/>
    <property type="match status" value="1"/>
</dbReference>
<dbReference type="HOGENOM" id="CLU_000445_89_5_11"/>
<dbReference type="Gene3D" id="1.10.287.130">
    <property type="match status" value="1"/>
</dbReference>
<keyword evidence="6" id="KW-0808">Transferase</keyword>
<dbReference type="Proteomes" id="UP000008229">
    <property type="component" value="Chromosome"/>
</dbReference>
<dbReference type="CDD" id="cd00075">
    <property type="entry name" value="HATPase"/>
    <property type="match status" value="1"/>
</dbReference>
<dbReference type="InterPro" id="IPR004358">
    <property type="entry name" value="Sig_transdc_His_kin-like_C"/>
</dbReference>
<evidence type="ECO:0000256" key="6">
    <source>
        <dbReference type="ARBA" id="ARBA00022679"/>
    </source>
</evidence>
<keyword evidence="13 14" id="KW-0472">Membrane</keyword>
<dbReference type="InterPro" id="IPR005467">
    <property type="entry name" value="His_kinase_dom"/>
</dbReference>
<keyword evidence="12" id="KW-0902">Two-component regulatory system</keyword>
<protein>
    <recommendedName>
        <fullName evidence="4">histidine kinase</fullName>
        <ecNumber evidence="4">2.7.13.3</ecNumber>
    </recommendedName>
</protein>
<dbReference type="EC" id="2.7.13.3" evidence="4"/>
<dbReference type="InterPro" id="IPR036097">
    <property type="entry name" value="HisK_dim/P_sf"/>
</dbReference>
<dbReference type="InterPro" id="IPR036890">
    <property type="entry name" value="HATPase_C_sf"/>
</dbReference>
<dbReference type="Pfam" id="PF00512">
    <property type="entry name" value="HisKA"/>
    <property type="match status" value="1"/>
</dbReference>
<dbReference type="PANTHER" id="PTHR45569">
    <property type="entry name" value="SENSOR PROTEIN KDPD"/>
    <property type="match status" value="1"/>
</dbReference>
<evidence type="ECO:0000256" key="7">
    <source>
        <dbReference type="ARBA" id="ARBA00022692"/>
    </source>
</evidence>
<evidence type="ECO:0000259" key="15">
    <source>
        <dbReference type="PROSITE" id="PS50109"/>
    </source>
</evidence>
<evidence type="ECO:0000256" key="2">
    <source>
        <dbReference type="ARBA" id="ARBA00004141"/>
    </source>
</evidence>
<evidence type="ECO:0000256" key="3">
    <source>
        <dbReference type="ARBA" id="ARBA00004236"/>
    </source>
</evidence>
<comment type="catalytic activity">
    <reaction evidence="1">
        <text>ATP + protein L-histidine = ADP + protein N-phospho-L-histidine.</text>
        <dbReference type="EC" id="2.7.13.3"/>
    </reaction>
</comment>
<dbReference type="SUPFAM" id="SSF55874">
    <property type="entry name" value="ATPase domain of HSP90 chaperone/DNA topoisomerase II/histidine kinase"/>
    <property type="match status" value="1"/>
</dbReference>
<feature type="transmembrane region" description="Helical" evidence="14">
    <location>
        <begin position="41"/>
        <end position="68"/>
    </location>
</feature>
<dbReference type="Gene3D" id="1.20.120.620">
    <property type="entry name" value="Backbone structure of the membrane domain of e. Coli histidine kinase receptor kdpd"/>
    <property type="match status" value="1"/>
</dbReference>
<keyword evidence="5" id="KW-0597">Phosphoprotein</keyword>
<dbReference type="Pfam" id="PF13493">
    <property type="entry name" value="DUF4118"/>
    <property type="match status" value="1"/>
</dbReference>
<evidence type="ECO:0000313" key="17">
    <source>
        <dbReference type="Proteomes" id="UP000008229"/>
    </source>
</evidence>
<accession>D3F9I5</accession>
<gene>
    <name evidence="16" type="ordered locus">Cwoe_0719</name>
</gene>
<dbReference type="GO" id="GO:0005886">
    <property type="term" value="C:plasma membrane"/>
    <property type="evidence" value="ECO:0007669"/>
    <property type="project" value="UniProtKB-SubCell"/>
</dbReference>
<comment type="subcellular location">
    <subcellularLocation>
        <location evidence="3">Cell membrane</location>
    </subcellularLocation>
    <subcellularLocation>
        <location evidence="2">Membrane</location>
        <topology evidence="2">Multi-pass membrane protein</topology>
    </subcellularLocation>
</comment>
<sequence precursor="true">MRDTRPPLWAGVVAGAAAVAFTTLAIYPLREIVPAVSTGVIYLLAVLLVASWFGLWVGLGTAVASALAFNWFHIPPTGRFTVSDPQNWVALAVFLVAAAIASTLAEIARARTREAELRRREADLAADLARLLLGGSDMRSALRPAADRLARALALPGATIELGDGDGDGGDADGAIPLLAQGERIGTLRLDAPATDEALGRVVPGLEAILGVALEREALQQDIVETQALRRTDVIKTSLLRAVSHDLRSPLTAIATAGEALTSPNLTDAERAELAAAVTGESQRLSRLVDKLLDLSRLQGGAADPRREWCSVEEVLRVAIDETPHPAGFNVGIDRDLPLVRADAVQLERAFANLLENAARYGGDHPVAVRARVVGHRLLIRIVDRGPGIHGRELERIFEPFHRAPETRNDGHVGSGLGLAVVRGFIEANDGRVWAESLPGQGTTFVVELPVEEVREPVVEGVG</sequence>
<dbReference type="Gene3D" id="3.30.565.10">
    <property type="entry name" value="Histidine kinase-like ATPase, C-terminal domain"/>
    <property type="match status" value="1"/>
</dbReference>
<dbReference type="InterPro" id="IPR003661">
    <property type="entry name" value="HisK_dim/P_dom"/>
</dbReference>
<feature type="domain" description="Histidine kinase" evidence="15">
    <location>
        <begin position="242"/>
        <end position="453"/>
    </location>
</feature>
<evidence type="ECO:0000256" key="8">
    <source>
        <dbReference type="ARBA" id="ARBA00022741"/>
    </source>
</evidence>
<evidence type="ECO:0000256" key="11">
    <source>
        <dbReference type="ARBA" id="ARBA00022989"/>
    </source>
</evidence>
<dbReference type="PRINTS" id="PR00344">
    <property type="entry name" value="BCTRLSENSOR"/>
</dbReference>
<evidence type="ECO:0000313" key="16">
    <source>
        <dbReference type="EMBL" id="ADB49152.1"/>
    </source>
</evidence>
<dbReference type="InterPro" id="IPR003594">
    <property type="entry name" value="HATPase_dom"/>
</dbReference>
<feature type="transmembrane region" description="Helical" evidence="14">
    <location>
        <begin position="6"/>
        <end position="29"/>
    </location>
</feature>
<proteinExistence type="predicted"/>
<dbReference type="EMBL" id="CP001854">
    <property type="protein sequence ID" value="ADB49152.1"/>
    <property type="molecule type" value="Genomic_DNA"/>
</dbReference>
<dbReference type="KEGG" id="cwo:Cwoe_0719"/>
<evidence type="ECO:0000256" key="5">
    <source>
        <dbReference type="ARBA" id="ARBA00022553"/>
    </source>
</evidence>
<dbReference type="InterPro" id="IPR052023">
    <property type="entry name" value="Histidine_kinase_KdpD"/>
</dbReference>
<dbReference type="InterPro" id="IPR038318">
    <property type="entry name" value="KdpD_sf"/>
</dbReference>
<evidence type="ECO:0000256" key="4">
    <source>
        <dbReference type="ARBA" id="ARBA00012438"/>
    </source>
</evidence>
<feature type="transmembrane region" description="Helical" evidence="14">
    <location>
        <begin position="88"/>
        <end position="110"/>
    </location>
</feature>
<dbReference type="Pfam" id="PF02518">
    <property type="entry name" value="HATPase_c"/>
    <property type="match status" value="1"/>
</dbReference>
<keyword evidence="17" id="KW-1185">Reference proteome</keyword>
<keyword evidence="8" id="KW-0547">Nucleotide-binding</keyword>
<organism evidence="16 17">
    <name type="scientific">Conexibacter woesei (strain DSM 14684 / CCUG 47730 / CIP 108061 / JCM 11494 / NBRC 100937 / ID131577)</name>
    <dbReference type="NCBI Taxonomy" id="469383"/>
    <lineage>
        <taxon>Bacteria</taxon>
        <taxon>Bacillati</taxon>
        <taxon>Actinomycetota</taxon>
        <taxon>Thermoleophilia</taxon>
        <taxon>Solirubrobacterales</taxon>
        <taxon>Conexibacteraceae</taxon>
        <taxon>Conexibacter</taxon>
    </lineage>
</organism>
<dbReference type="SMART" id="SM00387">
    <property type="entry name" value="HATPase_c"/>
    <property type="match status" value="1"/>
</dbReference>
<reference evidence="17" key="2">
    <citation type="submission" date="2010-01" db="EMBL/GenBank/DDBJ databases">
        <title>The complete genome of Conexibacter woesei DSM 14684.</title>
        <authorList>
            <consortium name="US DOE Joint Genome Institute (JGI-PGF)"/>
            <person name="Lucas S."/>
            <person name="Copeland A."/>
            <person name="Lapidus A."/>
            <person name="Glavina del Rio T."/>
            <person name="Dalin E."/>
            <person name="Tice H."/>
            <person name="Bruce D."/>
            <person name="Goodwin L."/>
            <person name="Pitluck S."/>
            <person name="Kyrpides N."/>
            <person name="Mavromatis K."/>
            <person name="Ivanova N."/>
            <person name="Mikhailova N."/>
            <person name="Chertkov O."/>
            <person name="Brettin T."/>
            <person name="Detter J.C."/>
            <person name="Han C."/>
            <person name="Larimer F."/>
            <person name="Land M."/>
            <person name="Hauser L."/>
            <person name="Markowitz V."/>
            <person name="Cheng J.-F."/>
            <person name="Hugenholtz P."/>
            <person name="Woyke T."/>
            <person name="Wu D."/>
            <person name="Pukall R."/>
            <person name="Steenblock K."/>
            <person name="Schneider S."/>
            <person name="Klenk H.-P."/>
            <person name="Eisen J.A."/>
        </authorList>
    </citation>
    <scope>NUCLEOTIDE SEQUENCE [LARGE SCALE GENOMIC DNA]</scope>
    <source>
        <strain evidence="17">DSM 14684 / CIP 108061 / JCM 11494 / NBRC 100937 / ID131577</strain>
    </source>
</reference>
<dbReference type="PROSITE" id="PS50109">
    <property type="entry name" value="HIS_KIN"/>
    <property type="match status" value="1"/>
</dbReference>
<dbReference type="SMART" id="SM00388">
    <property type="entry name" value="HisKA"/>
    <property type="match status" value="1"/>
</dbReference>
<dbReference type="eggNOG" id="COG2205">
    <property type="taxonomic scope" value="Bacteria"/>
</dbReference>
<name>D3F9I5_CONWI</name>
<evidence type="ECO:0000256" key="10">
    <source>
        <dbReference type="ARBA" id="ARBA00022840"/>
    </source>
</evidence>
<evidence type="ECO:0000256" key="9">
    <source>
        <dbReference type="ARBA" id="ARBA00022777"/>
    </source>
</evidence>
<dbReference type="CDD" id="cd00082">
    <property type="entry name" value="HisKA"/>
    <property type="match status" value="1"/>
</dbReference>
<evidence type="ECO:0000256" key="14">
    <source>
        <dbReference type="SAM" id="Phobius"/>
    </source>
</evidence>
<keyword evidence="10" id="KW-0067">ATP-binding</keyword>
<dbReference type="GO" id="GO:0005524">
    <property type="term" value="F:ATP binding"/>
    <property type="evidence" value="ECO:0007669"/>
    <property type="project" value="UniProtKB-KW"/>
</dbReference>
<keyword evidence="11 14" id="KW-1133">Transmembrane helix</keyword>